<name>A0A383BSR9_9ZZZZ</name>
<dbReference type="AlphaFoldDB" id="A0A383BSR9"/>
<gene>
    <name evidence="1" type="ORF">METZ01_LOCUS476130</name>
</gene>
<evidence type="ECO:0008006" key="2">
    <source>
        <dbReference type="Google" id="ProtNLM"/>
    </source>
</evidence>
<evidence type="ECO:0000313" key="1">
    <source>
        <dbReference type="EMBL" id="SVE23276.1"/>
    </source>
</evidence>
<feature type="non-terminal residue" evidence="1">
    <location>
        <position position="1"/>
    </location>
</feature>
<protein>
    <recommendedName>
        <fullName evidence="2">CBS domain-containing protein</fullName>
    </recommendedName>
</protein>
<dbReference type="SUPFAM" id="SSF54631">
    <property type="entry name" value="CBS-domain pair"/>
    <property type="match status" value="1"/>
</dbReference>
<dbReference type="InterPro" id="IPR051921">
    <property type="entry name" value="ABC_osmolyte_uptake_ATP-bind"/>
</dbReference>
<dbReference type="PANTHER" id="PTHR43869">
    <property type="entry name" value="GLYCINE BETAINE/PROLINE BETAINE TRANSPORT SYSTEM ATP-BINDING PROTEIN PROV"/>
    <property type="match status" value="1"/>
</dbReference>
<dbReference type="InterPro" id="IPR046342">
    <property type="entry name" value="CBS_dom_sf"/>
</dbReference>
<dbReference type="EMBL" id="UINC01203154">
    <property type="protein sequence ID" value="SVE23276.1"/>
    <property type="molecule type" value="Genomic_DNA"/>
</dbReference>
<sequence>GALVQHGTSQDILMTPADDYVRDFVKKVNRSHVLHAKSVMNDQKPDNGAVKIMVKEEDSIDNVLCEILRSNADCAVVQDSSGTEVGYLNKKDIAEVVKPLVED</sequence>
<proteinExistence type="predicted"/>
<reference evidence="1" key="1">
    <citation type="submission" date="2018-05" db="EMBL/GenBank/DDBJ databases">
        <authorList>
            <person name="Lanie J.A."/>
            <person name="Ng W.-L."/>
            <person name="Kazmierczak K.M."/>
            <person name="Andrzejewski T.M."/>
            <person name="Davidsen T.M."/>
            <person name="Wayne K.J."/>
            <person name="Tettelin H."/>
            <person name="Glass J.I."/>
            <person name="Rusch D."/>
            <person name="Podicherti R."/>
            <person name="Tsui H.-C.T."/>
            <person name="Winkler M.E."/>
        </authorList>
    </citation>
    <scope>NUCLEOTIDE SEQUENCE</scope>
</reference>
<dbReference type="PANTHER" id="PTHR43869:SF1">
    <property type="entry name" value="GLYCINE BETAINE_PROLINE BETAINE TRANSPORT SYSTEM ATP-BINDING PROTEIN PROV"/>
    <property type="match status" value="1"/>
</dbReference>
<organism evidence="1">
    <name type="scientific">marine metagenome</name>
    <dbReference type="NCBI Taxonomy" id="408172"/>
    <lineage>
        <taxon>unclassified sequences</taxon>
        <taxon>metagenomes</taxon>
        <taxon>ecological metagenomes</taxon>
    </lineage>
</organism>
<accession>A0A383BSR9</accession>